<dbReference type="EMBL" id="CAJZBQ010000031">
    <property type="protein sequence ID" value="CAG9322305.1"/>
    <property type="molecule type" value="Genomic_DNA"/>
</dbReference>
<gene>
    <name evidence="1" type="ORF">BSTOLATCC_MIC31331</name>
</gene>
<comment type="caution">
    <text evidence="1">The sequence shown here is derived from an EMBL/GenBank/DDBJ whole genome shotgun (WGS) entry which is preliminary data.</text>
</comment>
<reference evidence="1" key="1">
    <citation type="submission" date="2021-09" db="EMBL/GenBank/DDBJ databases">
        <authorList>
            <consortium name="AG Swart"/>
            <person name="Singh M."/>
            <person name="Singh A."/>
            <person name="Seah K."/>
            <person name="Emmerich C."/>
        </authorList>
    </citation>
    <scope>NUCLEOTIDE SEQUENCE</scope>
    <source>
        <strain evidence="1">ATCC30299</strain>
    </source>
</reference>
<name>A0AAU9JKM8_9CILI</name>
<proteinExistence type="predicted"/>
<protein>
    <submittedName>
        <fullName evidence="1">Uncharacterized protein</fullName>
    </submittedName>
</protein>
<organism evidence="1 2">
    <name type="scientific">Blepharisma stoltei</name>
    <dbReference type="NCBI Taxonomy" id="1481888"/>
    <lineage>
        <taxon>Eukaryota</taxon>
        <taxon>Sar</taxon>
        <taxon>Alveolata</taxon>
        <taxon>Ciliophora</taxon>
        <taxon>Postciliodesmatophora</taxon>
        <taxon>Heterotrichea</taxon>
        <taxon>Heterotrichida</taxon>
        <taxon>Blepharismidae</taxon>
        <taxon>Blepharisma</taxon>
    </lineage>
</organism>
<sequence length="125" mass="14008">MIYDEVAISIDNKETINFGADAPLKLKFQYQKGTLIELDPNPSIYWSVAKSNRQLSESKDYSTSSVEFTYLFSKCGEYVVTANVQFNRATYTRSASVKVVATPPSPNLMVLGVNTTVYSNSIYYC</sequence>
<evidence type="ECO:0000313" key="1">
    <source>
        <dbReference type="EMBL" id="CAG9322305.1"/>
    </source>
</evidence>
<accession>A0AAU9JKM8</accession>
<dbReference type="AlphaFoldDB" id="A0AAU9JKM8"/>
<keyword evidence="2" id="KW-1185">Reference proteome</keyword>
<dbReference type="Proteomes" id="UP001162131">
    <property type="component" value="Unassembled WGS sequence"/>
</dbReference>
<evidence type="ECO:0000313" key="2">
    <source>
        <dbReference type="Proteomes" id="UP001162131"/>
    </source>
</evidence>